<dbReference type="InterPro" id="IPR003441">
    <property type="entry name" value="NAC-dom"/>
</dbReference>
<organism evidence="14 15">
    <name type="scientific">Nelumbo nucifera</name>
    <name type="common">Sacred lotus</name>
    <dbReference type="NCBI Taxonomy" id="4432"/>
    <lineage>
        <taxon>Eukaryota</taxon>
        <taxon>Viridiplantae</taxon>
        <taxon>Streptophyta</taxon>
        <taxon>Embryophyta</taxon>
        <taxon>Tracheophyta</taxon>
        <taxon>Spermatophyta</taxon>
        <taxon>Magnoliopsida</taxon>
        <taxon>Proteales</taxon>
        <taxon>Nelumbonaceae</taxon>
        <taxon>Nelumbo</taxon>
    </lineage>
</organism>
<feature type="transmembrane region" description="Helical" evidence="12">
    <location>
        <begin position="593"/>
        <end position="612"/>
    </location>
</feature>
<evidence type="ECO:0000256" key="3">
    <source>
        <dbReference type="ARBA" id="ARBA00022692"/>
    </source>
</evidence>
<dbReference type="Gene3D" id="2.170.150.80">
    <property type="entry name" value="NAC domain"/>
    <property type="match status" value="1"/>
</dbReference>
<dbReference type="RefSeq" id="XP_019056114.1">
    <property type="nucleotide sequence ID" value="XM_019200569.1"/>
</dbReference>
<keyword evidence="8" id="KW-0010">Activator</keyword>
<accession>A0A1U8QBF5</accession>
<evidence type="ECO:0000256" key="7">
    <source>
        <dbReference type="ARBA" id="ARBA00023136"/>
    </source>
</evidence>
<feature type="region of interest" description="Disordered" evidence="11">
    <location>
        <begin position="177"/>
        <end position="214"/>
    </location>
</feature>
<sequence length="613" mass="68425">MPDEMGVLSLGALPLGFRFRPTDEELINHYLRCKINGKEDKVRVIPEVDVCKWEPWDLPELSVIKNGDPEWFFFSPRDRKYPNGHRSNRATEAGYWKATGKDRTIKARTSGMHLIGMKKTLVFYRGRAPNGQRTNWIMHEYRATEEELDGTHPGQGAFVLCRLFKKSDVRIEHSNCDEIDRTGSSPTARSSPEATPRRVALVETTPESDMHVGKHTEGIERWLEEKVDNMTPDAVLSVDGQCNSSFISDVEDHEPEGTITEVDKQLEEDLNLFYEPEFEPLDSKIFSPIHSQTYTGLELKYMSLLSGDFGNNSGMDFQDGTSEQDVSISEFLEAVINNPDESGEELTSHKNAVDSKLPASGLQQPHFDDNGRVCMISGEWGPAYGKDSGSSSETDTDMAQPQAQQNIQSGPESSSWFDDFAGIENSYLGTSVSERGFGAEVGPLGGDSFLGLDQQSLVYNSGAVGGGSGIRLRTRQPQYQLNSLDIMSQGTAPRRIRLQKKLSRRVYSSCNKARVDAEEHEEKPKIAELQGRETVKAPSTEEVQKRTTSTLDSELAQEFDKKLRFRSKQDGVVFGEQQGLSSLFKDRRPGFPSFYVVGVAVVAMLSLFVWVLG</sequence>
<dbReference type="PANTHER" id="PTHR31744:SF216">
    <property type="entry name" value="NAC TRANSCRIPTION FACTOR"/>
    <property type="match status" value="1"/>
</dbReference>
<dbReference type="FunFam" id="2.170.150.80:FF:000002">
    <property type="entry name" value="Nac domain-containing protein 86"/>
    <property type="match status" value="1"/>
</dbReference>
<feature type="region of interest" description="Disordered" evidence="11">
    <location>
        <begin position="384"/>
        <end position="415"/>
    </location>
</feature>
<feature type="compositionally biased region" description="Polar residues" evidence="11">
    <location>
        <begin position="182"/>
        <end position="193"/>
    </location>
</feature>
<dbReference type="GO" id="GO:0016020">
    <property type="term" value="C:membrane"/>
    <property type="evidence" value="ECO:0007669"/>
    <property type="project" value="UniProtKB-SubCell"/>
</dbReference>
<keyword evidence="7 12" id="KW-0472">Membrane</keyword>
<dbReference type="Proteomes" id="UP000189703">
    <property type="component" value="Unplaced"/>
</dbReference>
<evidence type="ECO:0000256" key="10">
    <source>
        <dbReference type="ARBA" id="ARBA00023242"/>
    </source>
</evidence>
<gene>
    <name evidence="15" type="primary">LOC104585779</name>
</gene>
<keyword evidence="14" id="KW-1185">Reference proteome</keyword>
<evidence type="ECO:0000259" key="13">
    <source>
        <dbReference type="PROSITE" id="PS51005"/>
    </source>
</evidence>
<evidence type="ECO:0000256" key="4">
    <source>
        <dbReference type="ARBA" id="ARBA00022989"/>
    </source>
</evidence>
<dbReference type="InterPro" id="IPR036093">
    <property type="entry name" value="NAC_dom_sf"/>
</dbReference>
<evidence type="ECO:0000256" key="5">
    <source>
        <dbReference type="ARBA" id="ARBA00023015"/>
    </source>
</evidence>
<dbReference type="GeneID" id="104585779"/>
<name>A0A1U8QBF5_NELNU</name>
<comment type="subcellular location">
    <subcellularLocation>
        <location evidence="2">Membrane</location>
        <topology evidence="2">Single-pass membrane protein</topology>
    </subcellularLocation>
    <subcellularLocation>
        <location evidence="1">Nucleus</location>
    </subcellularLocation>
</comment>
<dbReference type="STRING" id="4432.A0A1U8QBF5"/>
<dbReference type="AlphaFoldDB" id="A0A1U8QBF5"/>
<evidence type="ECO:0000256" key="8">
    <source>
        <dbReference type="ARBA" id="ARBA00023159"/>
    </source>
</evidence>
<dbReference type="GO" id="GO:0005634">
    <property type="term" value="C:nucleus"/>
    <property type="evidence" value="ECO:0007669"/>
    <property type="project" value="UniProtKB-SubCell"/>
</dbReference>
<dbReference type="SUPFAM" id="SSF101941">
    <property type="entry name" value="NAC domain"/>
    <property type="match status" value="1"/>
</dbReference>
<dbReference type="PANTHER" id="PTHR31744">
    <property type="entry name" value="PROTEIN CUP-SHAPED COTYLEDON 2-RELATED"/>
    <property type="match status" value="1"/>
</dbReference>
<evidence type="ECO:0000313" key="15">
    <source>
        <dbReference type="RefSeq" id="XP_019056114.1"/>
    </source>
</evidence>
<dbReference type="InParanoid" id="A0A1U8QBF5"/>
<evidence type="ECO:0000256" key="1">
    <source>
        <dbReference type="ARBA" id="ARBA00004123"/>
    </source>
</evidence>
<keyword evidence="9" id="KW-0804">Transcription</keyword>
<dbReference type="PROSITE" id="PS51005">
    <property type="entry name" value="NAC"/>
    <property type="match status" value="1"/>
</dbReference>
<dbReference type="GO" id="GO:0000976">
    <property type="term" value="F:transcription cis-regulatory region binding"/>
    <property type="evidence" value="ECO:0007669"/>
    <property type="project" value="UniProtKB-ARBA"/>
</dbReference>
<evidence type="ECO:0000256" key="11">
    <source>
        <dbReference type="SAM" id="MobiDB-lite"/>
    </source>
</evidence>
<dbReference type="OMA" id="IRIKARQ"/>
<dbReference type="GO" id="GO:0006355">
    <property type="term" value="P:regulation of DNA-templated transcription"/>
    <property type="evidence" value="ECO:0007669"/>
    <property type="project" value="InterPro"/>
</dbReference>
<evidence type="ECO:0000313" key="14">
    <source>
        <dbReference type="Proteomes" id="UP000189703"/>
    </source>
</evidence>
<keyword evidence="6" id="KW-0238">DNA-binding</keyword>
<evidence type="ECO:0000256" key="12">
    <source>
        <dbReference type="SAM" id="Phobius"/>
    </source>
</evidence>
<evidence type="ECO:0000256" key="2">
    <source>
        <dbReference type="ARBA" id="ARBA00004167"/>
    </source>
</evidence>
<keyword evidence="10" id="KW-0539">Nucleus</keyword>
<feature type="domain" description="NAC" evidence="13">
    <location>
        <begin position="13"/>
        <end position="166"/>
    </location>
</feature>
<evidence type="ECO:0000256" key="9">
    <source>
        <dbReference type="ARBA" id="ARBA00023163"/>
    </source>
</evidence>
<feature type="compositionally biased region" description="Polar residues" evidence="11">
    <location>
        <begin position="388"/>
        <end position="415"/>
    </location>
</feature>
<keyword evidence="4 12" id="KW-1133">Transmembrane helix</keyword>
<reference evidence="15" key="1">
    <citation type="submission" date="2025-08" db="UniProtKB">
        <authorList>
            <consortium name="RefSeq"/>
        </authorList>
    </citation>
    <scope>IDENTIFICATION</scope>
</reference>
<proteinExistence type="predicted"/>
<dbReference type="FunCoup" id="A0A1U8QBF5">
    <property type="interactions" value="804"/>
</dbReference>
<keyword evidence="5" id="KW-0805">Transcription regulation</keyword>
<keyword evidence="3 12" id="KW-0812">Transmembrane</keyword>
<dbReference type="Pfam" id="PF02365">
    <property type="entry name" value="NAM"/>
    <property type="match status" value="1"/>
</dbReference>
<protein>
    <submittedName>
        <fullName evidence="15">Protein NTM1-like 9 isoform X1</fullName>
    </submittedName>
</protein>
<dbReference type="OrthoDB" id="737278at2759"/>
<evidence type="ECO:0000256" key="6">
    <source>
        <dbReference type="ARBA" id="ARBA00023125"/>
    </source>
</evidence>